<evidence type="ECO:0000313" key="3">
    <source>
        <dbReference type="Proteomes" id="UP000486351"/>
    </source>
</evidence>
<protein>
    <recommendedName>
        <fullName evidence="4">Secreted protein</fullName>
    </recommendedName>
</protein>
<proteinExistence type="predicted"/>
<organism evidence="2 3">
    <name type="scientific">Phytophthora fragariae</name>
    <dbReference type="NCBI Taxonomy" id="53985"/>
    <lineage>
        <taxon>Eukaryota</taxon>
        <taxon>Sar</taxon>
        <taxon>Stramenopiles</taxon>
        <taxon>Oomycota</taxon>
        <taxon>Peronosporomycetes</taxon>
        <taxon>Peronosporales</taxon>
        <taxon>Peronosporaceae</taxon>
        <taxon>Phytophthora</taxon>
    </lineage>
</organism>
<comment type="caution">
    <text evidence="2">The sequence shown here is derived from an EMBL/GenBank/DDBJ whole genome shotgun (WGS) entry which is preliminary data.</text>
</comment>
<evidence type="ECO:0008006" key="4">
    <source>
        <dbReference type="Google" id="ProtNLM"/>
    </source>
</evidence>
<sequence>MQVTQYIRYIIFVVSLALRACCRSGTDNACMRMRKYPYRYCKQCLRRLHVQPDGTFALARTATHVSS</sequence>
<accession>A0A6G0SMW7</accession>
<gene>
    <name evidence="2" type="ORF">PF008_g1148</name>
</gene>
<dbReference type="AlphaFoldDB" id="A0A6G0SMW7"/>
<evidence type="ECO:0000256" key="1">
    <source>
        <dbReference type="SAM" id="SignalP"/>
    </source>
</evidence>
<evidence type="ECO:0000313" key="2">
    <source>
        <dbReference type="EMBL" id="KAE9361321.1"/>
    </source>
</evidence>
<feature type="chain" id="PRO_5026087059" description="Secreted protein" evidence="1">
    <location>
        <begin position="25"/>
        <end position="67"/>
    </location>
</feature>
<feature type="signal peptide" evidence="1">
    <location>
        <begin position="1"/>
        <end position="24"/>
    </location>
</feature>
<reference evidence="2 3" key="1">
    <citation type="submission" date="2018-09" db="EMBL/GenBank/DDBJ databases">
        <title>Genomic investigation of the strawberry pathogen Phytophthora fragariae indicates pathogenicity is determined by transcriptional variation in three key races.</title>
        <authorList>
            <person name="Adams T.M."/>
            <person name="Armitage A.D."/>
            <person name="Sobczyk M.K."/>
            <person name="Bates H.J."/>
            <person name="Dunwell J.M."/>
            <person name="Nellist C.F."/>
            <person name="Harrison R.J."/>
        </authorList>
    </citation>
    <scope>NUCLEOTIDE SEQUENCE [LARGE SCALE GENOMIC DNA]</scope>
    <source>
        <strain evidence="2 3">NOV-77</strain>
    </source>
</reference>
<keyword evidence="1" id="KW-0732">Signal</keyword>
<name>A0A6G0SMW7_9STRA</name>
<dbReference type="Proteomes" id="UP000486351">
    <property type="component" value="Unassembled WGS sequence"/>
</dbReference>
<dbReference type="EMBL" id="QXFY01000027">
    <property type="protein sequence ID" value="KAE9361321.1"/>
    <property type="molecule type" value="Genomic_DNA"/>
</dbReference>